<protein>
    <recommendedName>
        <fullName evidence="3">Serine/threonine-protein phosphatase PGAM5, mitochondrial</fullName>
    </recommendedName>
    <alternativeName>
        <fullName evidence="4">Serine/threonine-protein phosphatase Pgam5, mitochondrial</fullName>
    </alternativeName>
</protein>
<keyword evidence="2" id="KW-0378">Hydrolase</keyword>
<feature type="region of interest" description="Disordered" evidence="5">
    <location>
        <begin position="37"/>
        <end position="56"/>
    </location>
</feature>
<evidence type="ECO:0000313" key="7">
    <source>
        <dbReference type="Proteomes" id="UP000011713"/>
    </source>
</evidence>
<dbReference type="Proteomes" id="UP000011713">
    <property type="component" value="Unassembled WGS sequence"/>
</dbReference>
<dbReference type="Pfam" id="PF00300">
    <property type="entry name" value="His_Phos_1"/>
    <property type="match status" value="1"/>
</dbReference>
<dbReference type="InterPro" id="IPR051021">
    <property type="entry name" value="Mito_Ser/Thr_phosphatase"/>
</dbReference>
<sequence>MSPKLAVTPAPGRKHLGRCVMKKKKAVRVQELSLAGDERFSSSPKRKPRPSSGTIATNLRSLCVRHPTEKWRSNKRVLINVVPSARRRNDEMVVVEGQLVVAEQVDRGHVRQNSPVFRTLGLVHCVLVRKSTGLFLESVSEQSHLALVLPVDVMDLVVHEFLESECKFQLRCRSGGADNGLRALSYVFKASTNTEFVEWVNGIRGHETGGYCTDRDSLGGEPVGGRDDLEMLSQEQPQLPLGEFMYTTPPRTKHLILVRHGHYVNAHVPRASDTQQVLSQMGRQQAELTGKHLRAAHNRVPTRHDVSIYHSDMTRAVETAGIIASDFGEVALSPSSLLREGWPGKPYSSAFDVGETATARAFDVMQEQTQVDVKRMEKAFQWVFDDSTDAQEENNEESYCILVCHANLIRFFLCRALGVNPATTWGHFEVNHCGVTRIDVCANRPIKVVAVNETGHLPQSLITSSEDHL</sequence>
<dbReference type="GO" id="GO:0005739">
    <property type="term" value="C:mitochondrion"/>
    <property type="evidence" value="ECO:0007669"/>
    <property type="project" value="TreeGrafter"/>
</dbReference>
<dbReference type="EnsemblProtists" id="HpaT800772">
    <property type="protein sequence ID" value="HpaP800772"/>
    <property type="gene ID" value="HpaG800772"/>
</dbReference>
<organism evidence="6 7">
    <name type="scientific">Hyaloperonospora arabidopsidis (strain Emoy2)</name>
    <name type="common">Downy mildew agent</name>
    <name type="synonym">Peronospora arabidopsidis</name>
    <dbReference type="NCBI Taxonomy" id="559515"/>
    <lineage>
        <taxon>Eukaryota</taxon>
        <taxon>Sar</taxon>
        <taxon>Stramenopiles</taxon>
        <taxon>Oomycota</taxon>
        <taxon>Peronosporomycetes</taxon>
        <taxon>Peronosporales</taxon>
        <taxon>Peronosporaceae</taxon>
        <taxon>Hyaloperonospora</taxon>
    </lineage>
</organism>
<dbReference type="InterPro" id="IPR029033">
    <property type="entry name" value="His_PPase_superfam"/>
</dbReference>
<dbReference type="PANTHER" id="PTHR20935:SF0">
    <property type="entry name" value="SERINE_THREONINE-PROTEIN PHOSPHATASE PGAM5, MITOCHONDRIAL"/>
    <property type="match status" value="1"/>
</dbReference>
<dbReference type="EMBL" id="JH598179">
    <property type="status" value="NOT_ANNOTATED_CDS"/>
    <property type="molecule type" value="Genomic_DNA"/>
</dbReference>
<proteinExistence type="inferred from homology"/>
<evidence type="ECO:0000256" key="4">
    <source>
        <dbReference type="ARBA" id="ARBA00040722"/>
    </source>
</evidence>
<dbReference type="InterPro" id="IPR013078">
    <property type="entry name" value="His_Pase_superF_clade-1"/>
</dbReference>
<dbReference type="AlphaFoldDB" id="M4B3C3"/>
<dbReference type="SMART" id="SM00855">
    <property type="entry name" value="PGAM"/>
    <property type="match status" value="1"/>
</dbReference>
<accession>M4B3C3</accession>
<dbReference type="Gene3D" id="3.40.50.1240">
    <property type="entry name" value="Phosphoglycerate mutase-like"/>
    <property type="match status" value="1"/>
</dbReference>
<dbReference type="GO" id="GO:0004722">
    <property type="term" value="F:protein serine/threonine phosphatase activity"/>
    <property type="evidence" value="ECO:0007669"/>
    <property type="project" value="TreeGrafter"/>
</dbReference>
<evidence type="ECO:0000313" key="6">
    <source>
        <dbReference type="EnsemblProtists" id="HpaP800772"/>
    </source>
</evidence>
<name>M4B3C3_HYAAE</name>
<dbReference type="InParanoid" id="M4B3C3"/>
<dbReference type="CDD" id="cd07067">
    <property type="entry name" value="HP_PGM_like"/>
    <property type="match status" value="1"/>
</dbReference>
<evidence type="ECO:0000256" key="2">
    <source>
        <dbReference type="ARBA" id="ARBA00022801"/>
    </source>
</evidence>
<dbReference type="eggNOG" id="KOG4609">
    <property type="taxonomic scope" value="Eukaryota"/>
</dbReference>
<dbReference type="HOGENOM" id="CLU_597854_0_0_1"/>
<evidence type="ECO:0000256" key="5">
    <source>
        <dbReference type="SAM" id="MobiDB-lite"/>
    </source>
</evidence>
<keyword evidence="7" id="KW-1185">Reference proteome</keyword>
<reference evidence="6" key="2">
    <citation type="submission" date="2015-06" db="UniProtKB">
        <authorList>
            <consortium name="EnsemblProtists"/>
        </authorList>
    </citation>
    <scope>IDENTIFICATION</scope>
    <source>
        <strain evidence="6">Emoy2</strain>
    </source>
</reference>
<evidence type="ECO:0000256" key="3">
    <source>
        <dbReference type="ARBA" id="ARBA00039765"/>
    </source>
</evidence>
<dbReference type="PANTHER" id="PTHR20935">
    <property type="entry name" value="PHOSPHOGLYCERATE MUTASE-RELATED"/>
    <property type="match status" value="1"/>
</dbReference>
<comment type="similarity">
    <text evidence="1">Belongs to the phosphoglycerate mutase family. BPG-dependent PGAM subfamily.</text>
</comment>
<dbReference type="OMA" id="HCGVTRI"/>
<dbReference type="VEuPathDB" id="FungiDB:HpaG800772"/>
<reference evidence="7" key="1">
    <citation type="journal article" date="2010" name="Science">
        <title>Signatures of adaptation to obligate biotrophy in the Hyaloperonospora arabidopsidis genome.</title>
        <authorList>
            <person name="Baxter L."/>
            <person name="Tripathy S."/>
            <person name="Ishaque N."/>
            <person name="Boot N."/>
            <person name="Cabral A."/>
            <person name="Kemen E."/>
            <person name="Thines M."/>
            <person name="Ah-Fong A."/>
            <person name="Anderson R."/>
            <person name="Badejoko W."/>
            <person name="Bittner-Eddy P."/>
            <person name="Boore J.L."/>
            <person name="Chibucos M.C."/>
            <person name="Coates M."/>
            <person name="Dehal P."/>
            <person name="Delehaunty K."/>
            <person name="Dong S."/>
            <person name="Downton P."/>
            <person name="Dumas B."/>
            <person name="Fabro G."/>
            <person name="Fronick C."/>
            <person name="Fuerstenberg S.I."/>
            <person name="Fulton L."/>
            <person name="Gaulin E."/>
            <person name="Govers F."/>
            <person name="Hughes L."/>
            <person name="Humphray S."/>
            <person name="Jiang R.H."/>
            <person name="Judelson H."/>
            <person name="Kamoun S."/>
            <person name="Kyung K."/>
            <person name="Meijer H."/>
            <person name="Minx P."/>
            <person name="Morris P."/>
            <person name="Nelson J."/>
            <person name="Phuntumart V."/>
            <person name="Qutob D."/>
            <person name="Rehmany A."/>
            <person name="Rougon-Cardoso A."/>
            <person name="Ryden P."/>
            <person name="Torto-Alalibo T."/>
            <person name="Studholme D."/>
            <person name="Wang Y."/>
            <person name="Win J."/>
            <person name="Wood J."/>
            <person name="Clifton S.W."/>
            <person name="Rogers J."/>
            <person name="Van den Ackerveken G."/>
            <person name="Jones J.D."/>
            <person name="McDowell J.M."/>
            <person name="Beynon J."/>
            <person name="Tyler B.M."/>
        </authorList>
    </citation>
    <scope>NUCLEOTIDE SEQUENCE [LARGE SCALE GENOMIC DNA]</scope>
    <source>
        <strain evidence="7">Emoy2</strain>
    </source>
</reference>
<evidence type="ECO:0000256" key="1">
    <source>
        <dbReference type="ARBA" id="ARBA00006717"/>
    </source>
</evidence>
<dbReference type="STRING" id="559515.M4B3C3"/>
<dbReference type="GO" id="GO:0090141">
    <property type="term" value="P:positive regulation of mitochondrial fission"/>
    <property type="evidence" value="ECO:0007669"/>
    <property type="project" value="TreeGrafter"/>
</dbReference>
<dbReference type="SUPFAM" id="SSF53254">
    <property type="entry name" value="Phosphoglycerate mutase-like"/>
    <property type="match status" value="1"/>
</dbReference>